<keyword evidence="1" id="KW-0812">Transmembrane</keyword>
<dbReference type="RefSeq" id="WP_311543174.1">
    <property type="nucleotide sequence ID" value="NZ_JAVREK010000001.1"/>
</dbReference>
<proteinExistence type="predicted"/>
<organism evidence="2 3">
    <name type="scientific">Streptomonospora wellingtoniae</name>
    <dbReference type="NCBI Taxonomy" id="3075544"/>
    <lineage>
        <taxon>Bacteria</taxon>
        <taxon>Bacillati</taxon>
        <taxon>Actinomycetota</taxon>
        <taxon>Actinomycetes</taxon>
        <taxon>Streptosporangiales</taxon>
        <taxon>Nocardiopsidaceae</taxon>
        <taxon>Streptomonospora</taxon>
    </lineage>
</organism>
<dbReference type="EMBL" id="JAVREK010000001">
    <property type="protein sequence ID" value="MDT0300750.1"/>
    <property type="molecule type" value="Genomic_DNA"/>
</dbReference>
<feature type="transmembrane region" description="Helical" evidence="1">
    <location>
        <begin position="12"/>
        <end position="34"/>
    </location>
</feature>
<keyword evidence="1" id="KW-1133">Transmembrane helix</keyword>
<protein>
    <submittedName>
        <fullName evidence="2">Uncharacterized protein</fullName>
    </submittedName>
</protein>
<accession>A0ABU2KNB8</accession>
<evidence type="ECO:0000256" key="1">
    <source>
        <dbReference type="SAM" id="Phobius"/>
    </source>
</evidence>
<evidence type="ECO:0000313" key="3">
    <source>
        <dbReference type="Proteomes" id="UP001183226"/>
    </source>
</evidence>
<sequence length="217" mass="23027">MPPSTSTGAMSRVIRALMAALGSTSFALGAVAVFTTENGTGSAALIVFGGVLLVLAYFGDRIDSLEFGGANLRLRAAAAEKYALAEESDQRGDTAAGERLRDEARALMESAGAIAAEYRSTRRTMPSGPVRTAAMEEIVERARGVARSGPTEPGQVRGWLRSADEELRSAAMELSPLGGTVLGARRQPPAQRRRSCSHRHWRSFYLTIATRSAEVGG</sequence>
<dbReference type="Proteomes" id="UP001183226">
    <property type="component" value="Unassembled WGS sequence"/>
</dbReference>
<keyword evidence="1" id="KW-0472">Membrane</keyword>
<name>A0ABU2KNB8_9ACTN</name>
<keyword evidence="3" id="KW-1185">Reference proteome</keyword>
<gene>
    <name evidence="2" type="ORF">RM446_01315</name>
</gene>
<feature type="transmembrane region" description="Helical" evidence="1">
    <location>
        <begin position="40"/>
        <end position="58"/>
    </location>
</feature>
<evidence type="ECO:0000313" key="2">
    <source>
        <dbReference type="EMBL" id="MDT0300750.1"/>
    </source>
</evidence>
<comment type="caution">
    <text evidence="2">The sequence shown here is derived from an EMBL/GenBank/DDBJ whole genome shotgun (WGS) entry which is preliminary data.</text>
</comment>
<reference evidence="3" key="1">
    <citation type="submission" date="2023-07" db="EMBL/GenBank/DDBJ databases">
        <title>30 novel species of actinomycetes from the DSMZ collection.</title>
        <authorList>
            <person name="Nouioui I."/>
        </authorList>
    </citation>
    <scope>NUCLEOTIDE SEQUENCE [LARGE SCALE GENOMIC DNA]</scope>
    <source>
        <strain evidence="3">DSM 45055</strain>
    </source>
</reference>